<feature type="chain" id="PRO_5040392860" description="Ig-like domain-containing protein" evidence="7">
    <location>
        <begin position="24"/>
        <end position="422"/>
    </location>
</feature>
<dbReference type="SMART" id="SM00013">
    <property type="entry name" value="LRRNT"/>
    <property type="match status" value="1"/>
</dbReference>
<dbReference type="InterPro" id="IPR013783">
    <property type="entry name" value="Ig-like_fold"/>
</dbReference>
<dbReference type="InterPro" id="IPR000483">
    <property type="entry name" value="Cys-rich_flank_reg_C"/>
</dbReference>
<organism evidence="9 10">
    <name type="scientific">Phrynocephalus forsythii</name>
    <dbReference type="NCBI Taxonomy" id="171643"/>
    <lineage>
        <taxon>Eukaryota</taxon>
        <taxon>Metazoa</taxon>
        <taxon>Chordata</taxon>
        <taxon>Craniata</taxon>
        <taxon>Vertebrata</taxon>
        <taxon>Euteleostomi</taxon>
        <taxon>Lepidosauria</taxon>
        <taxon>Squamata</taxon>
        <taxon>Bifurcata</taxon>
        <taxon>Unidentata</taxon>
        <taxon>Episquamata</taxon>
        <taxon>Toxicofera</taxon>
        <taxon>Iguania</taxon>
        <taxon>Acrodonta</taxon>
        <taxon>Agamidae</taxon>
        <taxon>Agaminae</taxon>
        <taxon>Phrynocephalus</taxon>
    </lineage>
</organism>
<evidence type="ECO:0000256" key="2">
    <source>
        <dbReference type="ARBA" id="ARBA00022729"/>
    </source>
</evidence>
<dbReference type="InterPro" id="IPR000372">
    <property type="entry name" value="LRRNT"/>
</dbReference>
<dbReference type="InterPro" id="IPR003598">
    <property type="entry name" value="Ig_sub2"/>
</dbReference>
<dbReference type="SMART" id="SM00409">
    <property type="entry name" value="IG"/>
    <property type="match status" value="1"/>
</dbReference>
<dbReference type="InterPro" id="IPR003599">
    <property type="entry name" value="Ig_sub"/>
</dbReference>
<dbReference type="InterPro" id="IPR036179">
    <property type="entry name" value="Ig-like_dom_sf"/>
</dbReference>
<dbReference type="SUPFAM" id="SSF48726">
    <property type="entry name" value="Immunoglobulin"/>
    <property type="match status" value="1"/>
</dbReference>
<keyword evidence="2 7" id="KW-0732">Signal</keyword>
<evidence type="ECO:0000256" key="6">
    <source>
        <dbReference type="SAM" id="MobiDB-lite"/>
    </source>
</evidence>
<reference evidence="9" key="1">
    <citation type="journal article" date="2023" name="DNA Res.">
        <title>Chromosome-level genome assembly of Phrynocephalus forsythii using third-generation DNA sequencing and Hi-C analysis.</title>
        <authorList>
            <person name="Qi Y."/>
            <person name="Zhao W."/>
            <person name="Zhao Y."/>
            <person name="Niu C."/>
            <person name="Cao S."/>
            <person name="Zhang Y."/>
        </authorList>
    </citation>
    <scope>NUCLEOTIDE SEQUENCE</scope>
    <source>
        <tissue evidence="9">Muscle</tissue>
    </source>
</reference>
<name>A0A9Q1AU48_9SAUR</name>
<dbReference type="PROSITE" id="PS50835">
    <property type="entry name" value="IG_LIKE"/>
    <property type="match status" value="1"/>
</dbReference>
<dbReference type="SMART" id="SM00408">
    <property type="entry name" value="IGc2"/>
    <property type="match status" value="1"/>
</dbReference>
<dbReference type="InterPro" id="IPR013098">
    <property type="entry name" value="Ig_I-set"/>
</dbReference>
<evidence type="ECO:0000259" key="8">
    <source>
        <dbReference type="PROSITE" id="PS50835"/>
    </source>
</evidence>
<dbReference type="PROSITE" id="PS51257">
    <property type="entry name" value="PROKAR_LIPOPROTEIN"/>
    <property type="match status" value="1"/>
</dbReference>
<dbReference type="Proteomes" id="UP001142489">
    <property type="component" value="Unassembled WGS sequence"/>
</dbReference>
<dbReference type="PANTHER" id="PTHR24366">
    <property type="entry name" value="IG(IMMUNOGLOBULIN) AND LRR(LEUCINE RICH REPEAT) DOMAINS"/>
    <property type="match status" value="1"/>
</dbReference>
<evidence type="ECO:0000256" key="5">
    <source>
        <dbReference type="ARBA" id="ARBA00023180"/>
    </source>
</evidence>
<evidence type="ECO:0000256" key="3">
    <source>
        <dbReference type="ARBA" id="ARBA00022737"/>
    </source>
</evidence>
<sequence length="422" mass="46647">MGEKAMGPLFLFLTVLFFVGSQSCPEVCRCVAKKKYGRHIADCSYKELREVPLGLPSNATTLTLSVNHITVLRGDSFEDLFDLQALWLSYNEISNIAKGSFAFLVQLRAIDLSHNRITDFPWGDLSNLTALQQLKLSSNLLEKVPADAFHTLKDLRSLWLSDNRLTVLSEGTFDSMPRLSLLQINHNPWNCSCKIWWLKTWLENTSVSIPEKESITCAAPERRKGLIFGRSLSMDCMRPSVQVVYHSHLGRGILHGGLSVLLHCTAMGTPPPEIRWKIQTSSQNVAISGANVEEGGNSLADTTSKHSKRVPFLVFKNGSMVISEFNKADEGIYTCQAQNDAGSQEDSVSISLASSESLADQPQKNIQDSKPQNKSCYPKSEEKIVVIYLSPVLPKTSSSGATGHELWPWAALLVSFLLALSC</sequence>
<dbReference type="SMART" id="SM00082">
    <property type="entry name" value="LRRCT"/>
    <property type="match status" value="1"/>
</dbReference>
<evidence type="ECO:0000256" key="7">
    <source>
        <dbReference type="SAM" id="SignalP"/>
    </source>
</evidence>
<comment type="caution">
    <text evidence="9">The sequence shown here is derived from an EMBL/GenBank/DDBJ whole genome shotgun (WGS) entry which is preliminary data.</text>
</comment>
<keyword evidence="1" id="KW-0433">Leucine-rich repeat</keyword>
<dbReference type="Pfam" id="PF07679">
    <property type="entry name" value="I-set"/>
    <property type="match status" value="1"/>
</dbReference>
<dbReference type="EMBL" id="JAPFRF010000014">
    <property type="protein sequence ID" value="KAJ7311285.1"/>
    <property type="molecule type" value="Genomic_DNA"/>
</dbReference>
<keyword evidence="3" id="KW-0677">Repeat</keyword>
<dbReference type="Gene3D" id="3.80.10.10">
    <property type="entry name" value="Ribonuclease Inhibitor"/>
    <property type="match status" value="2"/>
</dbReference>
<evidence type="ECO:0000313" key="9">
    <source>
        <dbReference type="EMBL" id="KAJ7311285.1"/>
    </source>
</evidence>
<evidence type="ECO:0000256" key="1">
    <source>
        <dbReference type="ARBA" id="ARBA00022614"/>
    </source>
</evidence>
<dbReference type="SMART" id="SM00369">
    <property type="entry name" value="LRR_TYP"/>
    <property type="match status" value="5"/>
</dbReference>
<dbReference type="Gene3D" id="2.60.40.10">
    <property type="entry name" value="Immunoglobulins"/>
    <property type="match status" value="1"/>
</dbReference>
<dbReference type="PROSITE" id="PS51450">
    <property type="entry name" value="LRR"/>
    <property type="match status" value="3"/>
</dbReference>
<proteinExistence type="predicted"/>
<dbReference type="InterPro" id="IPR007110">
    <property type="entry name" value="Ig-like_dom"/>
</dbReference>
<keyword evidence="10" id="KW-1185">Reference proteome</keyword>
<dbReference type="Pfam" id="PF13855">
    <property type="entry name" value="LRR_8"/>
    <property type="match status" value="2"/>
</dbReference>
<feature type="compositionally biased region" description="Polar residues" evidence="6">
    <location>
        <begin position="362"/>
        <end position="375"/>
    </location>
</feature>
<evidence type="ECO:0000256" key="4">
    <source>
        <dbReference type="ARBA" id="ARBA00023157"/>
    </source>
</evidence>
<feature type="signal peptide" evidence="7">
    <location>
        <begin position="1"/>
        <end position="23"/>
    </location>
</feature>
<feature type="domain" description="Ig-like" evidence="8">
    <location>
        <begin position="239"/>
        <end position="351"/>
    </location>
</feature>
<dbReference type="AlphaFoldDB" id="A0A9Q1AU48"/>
<protein>
    <recommendedName>
        <fullName evidence="8">Ig-like domain-containing protein</fullName>
    </recommendedName>
</protein>
<dbReference type="InterPro" id="IPR001611">
    <property type="entry name" value="Leu-rich_rpt"/>
</dbReference>
<keyword evidence="4" id="KW-1015">Disulfide bond</keyword>
<keyword evidence="5" id="KW-0325">Glycoprotein</keyword>
<gene>
    <name evidence="9" type="ORF">JRQ81_006901</name>
</gene>
<evidence type="ECO:0000313" key="10">
    <source>
        <dbReference type="Proteomes" id="UP001142489"/>
    </source>
</evidence>
<dbReference type="OrthoDB" id="2151624at2759"/>
<dbReference type="InterPro" id="IPR032675">
    <property type="entry name" value="LRR_dom_sf"/>
</dbReference>
<dbReference type="PANTHER" id="PTHR24366:SF51">
    <property type="entry name" value="MATRIX-REMODELING-ASSOCIATED PROTEIN 5"/>
    <property type="match status" value="1"/>
</dbReference>
<feature type="region of interest" description="Disordered" evidence="6">
    <location>
        <begin position="354"/>
        <end position="376"/>
    </location>
</feature>
<dbReference type="InterPro" id="IPR003591">
    <property type="entry name" value="Leu-rich_rpt_typical-subtyp"/>
</dbReference>
<accession>A0A9Q1AU48</accession>
<dbReference type="SUPFAM" id="SSF52058">
    <property type="entry name" value="L domain-like"/>
    <property type="match status" value="1"/>
</dbReference>